<dbReference type="PANTHER" id="PTHR30478">
    <property type="entry name" value="DNA POLYMERASE III SUBUNIT BETA"/>
    <property type="match status" value="1"/>
</dbReference>
<dbReference type="SMART" id="SM00480">
    <property type="entry name" value="POL3Bc"/>
    <property type="match status" value="1"/>
</dbReference>
<organism evidence="13 14">
    <name type="scientific">Berryella wangjianweii</name>
    <dbReference type="NCBI Taxonomy" id="2734634"/>
    <lineage>
        <taxon>Bacteria</taxon>
        <taxon>Bacillati</taxon>
        <taxon>Actinomycetota</taxon>
        <taxon>Coriobacteriia</taxon>
        <taxon>Eggerthellales</taxon>
        <taxon>Eggerthellaceae</taxon>
        <taxon>Berryella</taxon>
    </lineage>
</organism>
<evidence type="ECO:0000256" key="3">
    <source>
        <dbReference type="ARBA" id="ARBA00022490"/>
    </source>
</evidence>
<dbReference type="Pfam" id="PF00712">
    <property type="entry name" value="DNA_pol3_beta"/>
    <property type="match status" value="1"/>
</dbReference>
<dbReference type="GO" id="GO:0006271">
    <property type="term" value="P:DNA strand elongation involved in DNA replication"/>
    <property type="evidence" value="ECO:0007669"/>
    <property type="project" value="TreeGrafter"/>
</dbReference>
<evidence type="ECO:0000256" key="5">
    <source>
        <dbReference type="ARBA" id="ARBA00022695"/>
    </source>
</evidence>
<dbReference type="GO" id="GO:0003887">
    <property type="term" value="F:DNA-directed DNA polymerase activity"/>
    <property type="evidence" value="ECO:0007669"/>
    <property type="project" value="UniProtKB-UniRule"/>
</dbReference>
<protein>
    <recommendedName>
        <fullName evidence="9">Beta sliding clamp</fullName>
    </recommendedName>
</protein>
<dbReference type="CDD" id="cd00140">
    <property type="entry name" value="beta_clamp"/>
    <property type="match status" value="1"/>
</dbReference>
<dbReference type="Gene3D" id="3.10.150.10">
    <property type="entry name" value="DNA Polymerase III, subunit A, domain 2"/>
    <property type="match status" value="1"/>
</dbReference>
<dbReference type="KEGG" id="bwa:HLV38_05325"/>
<dbReference type="InterPro" id="IPR001001">
    <property type="entry name" value="DNA_polIII_beta"/>
</dbReference>
<proteinExistence type="inferred from homology"/>
<evidence type="ECO:0000256" key="4">
    <source>
        <dbReference type="ARBA" id="ARBA00022679"/>
    </source>
</evidence>
<dbReference type="PANTHER" id="PTHR30478:SF0">
    <property type="entry name" value="BETA SLIDING CLAMP"/>
    <property type="match status" value="1"/>
</dbReference>
<comment type="function">
    <text evidence="9">Confers DNA tethering and processivity to DNA polymerases and other proteins. Acts as a clamp, forming a ring around DNA (a reaction catalyzed by the clamp-loading complex) which diffuses in an ATP-independent manner freely and bidirectionally along dsDNA. Initially characterized for its ability to contact the catalytic subunit of DNA polymerase III (Pol III), a complex, multichain enzyme responsible for most of the replicative synthesis in bacteria; Pol III exhibits 3'-5' exonuclease proofreading activity. The beta chain is required for initiation of replication as well as for processivity of DNA replication.</text>
</comment>
<comment type="similarity">
    <text evidence="2 9">Belongs to the beta sliding clamp family.</text>
</comment>
<keyword evidence="4 9" id="KW-0808">Transferase</keyword>
<dbReference type="AlphaFoldDB" id="A0A6M8J879"/>
<evidence type="ECO:0000256" key="7">
    <source>
        <dbReference type="ARBA" id="ARBA00022932"/>
    </source>
</evidence>
<feature type="domain" description="DNA polymerase III beta sliding clamp N-terminal" evidence="10">
    <location>
        <begin position="1"/>
        <end position="116"/>
    </location>
</feature>
<dbReference type="PIRSF" id="PIRSF000804">
    <property type="entry name" value="DNA_pol_III_b"/>
    <property type="match status" value="1"/>
</dbReference>
<dbReference type="Gene3D" id="3.70.10.10">
    <property type="match status" value="1"/>
</dbReference>
<evidence type="ECO:0000313" key="14">
    <source>
        <dbReference type="Proteomes" id="UP000503297"/>
    </source>
</evidence>
<comment type="subcellular location">
    <subcellularLocation>
        <location evidence="1 9">Cytoplasm</location>
    </subcellularLocation>
</comment>
<keyword evidence="14" id="KW-1185">Reference proteome</keyword>
<dbReference type="SUPFAM" id="SSF55979">
    <property type="entry name" value="DNA clamp"/>
    <property type="match status" value="3"/>
</dbReference>
<feature type="domain" description="DNA polymerase III beta sliding clamp C-terminal" evidence="12">
    <location>
        <begin position="242"/>
        <end position="363"/>
    </location>
</feature>
<gene>
    <name evidence="13" type="primary">dnaN</name>
    <name evidence="13" type="ORF">HLV38_05325</name>
</gene>
<evidence type="ECO:0000256" key="6">
    <source>
        <dbReference type="ARBA" id="ARBA00022705"/>
    </source>
</evidence>
<dbReference type="NCBIfam" id="TIGR00663">
    <property type="entry name" value="dnan"/>
    <property type="match status" value="1"/>
</dbReference>
<evidence type="ECO:0000256" key="1">
    <source>
        <dbReference type="ARBA" id="ARBA00004496"/>
    </source>
</evidence>
<sequence length="365" mass="38614">MKFSIAQSELARALSIVQKGAQSRSTLPILSGIYLEASGDEVLFQTTDLELSIQFKVVAMVEEVGCAVLPAKLAVDIVKSLPDAAVHVSTEGDTTTITCDNSSFSVKGLDPVDWPGFPSVNSTCSIEVPFDVFAGMAKRVAGVVSRDESRPVLMGVLVSVEDGGLKMVATDSYRLSCTQQPCDNLDASFSAVVAGSFIQELASLPRSKEPIVLGLTENQIVVSYQGTSFVNRRIEGNYPNYRQLIPSAHTTRAQVDASALSAAVKRASIMGHTGSSVRFSVSPDAQAITVSAVAQDVGSIQEMVPAQVEGDAVEIGFNSSYVIDGLGASASDTVSFELQGSMKPGVLRTADQGDYLYLIMPVRLS</sequence>
<name>A0A6M8J879_9ACTN</name>
<evidence type="ECO:0000256" key="8">
    <source>
        <dbReference type="ARBA" id="ARBA00023125"/>
    </source>
</evidence>
<dbReference type="RefSeq" id="WP_173164853.1">
    <property type="nucleotide sequence ID" value="NZ_CP053716.1"/>
</dbReference>
<feature type="domain" description="DNA polymerase III beta sliding clamp central" evidence="11">
    <location>
        <begin position="128"/>
        <end position="240"/>
    </location>
</feature>
<accession>A0A6M8J879</accession>
<comment type="subunit">
    <text evidence="9">Forms a ring-shaped head-to-tail homodimer around DNA.</text>
</comment>
<dbReference type="EMBL" id="CP053716">
    <property type="protein sequence ID" value="QKF07599.1"/>
    <property type="molecule type" value="Genomic_DNA"/>
</dbReference>
<dbReference type="GO" id="GO:0009360">
    <property type="term" value="C:DNA polymerase III complex"/>
    <property type="evidence" value="ECO:0007669"/>
    <property type="project" value="InterPro"/>
</dbReference>
<dbReference type="GO" id="GO:0003677">
    <property type="term" value="F:DNA binding"/>
    <property type="evidence" value="ECO:0007669"/>
    <property type="project" value="UniProtKB-UniRule"/>
</dbReference>
<dbReference type="Proteomes" id="UP000503297">
    <property type="component" value="Chromosome"/>
</dbReference>
<dbReference type="InterPro" id="IPR022637">
    <property type="entry name" value="DNA_polIII_beta_cen"/>
</dbReference>
<keyword evidence="5 9" id="KW-0548">Nucleotidyltransferase</keyword>
<evidence type="ECO:0000259" key="11">
    <source>
        <dbReference type="Pfam" id="PF02767"/>
    </source>
</evidence>
<dbReference type="GO" id="GO:0005737">
    <property type="term" value="C:cytoplasm"/>
    <property type="evidence" value="ECO:0007669"/>
    <property type="project" value="UniProtKB-SubCell"/>
</dbReference>
<reference evidence="14" key="1">
    <citation type="submission" date="2020-05" db="EMBL/GenBank/DDBJ databases">
        <title>Novel species in genus Nocardioides.</title>
        <authorList>
            <person name="Zhang G."/>
        </authorList>
    </citation>
    <scope>NUCLEOTIDE SEQUENCE [LARGE SCALE GENOMIC DNA]</scope>
    <source>
        <strain evidence="14">zg-1050</strain>
    </source>
</reference>
<keyword evidence="3 9" id="KW-0963">Cytoplasm</keyword>
<evidence type="ECO:0000256" key="2">
    <source>
        <dbReference type="ARBA" id="ARBA00010752"/>
    </source>
</evidence>
<dbReference type="InterPro" id="IPR022634">
    <property type="entry name" value="DNA_polIII_beta_N"/>
</dbReference>
<evidence type="ECO:0000313" key="13">
    <source>
        <dbReference type="EMBL" id="QKF07599.1"/>
    </source>
</evidence>
<dbReference type="Pfam" id="PF02767">
    <property type="entry name" value="DNA_pol3_beta_2"/>
    <property type="match status" value="1"/>
</dbReference>
<evidence type="ECO:0000256" key="9">
    <source>
        <dbReference type="PIRNR" id="PIRNR000804"/>
    </source>
</evidence>
<dbReference type="InterPro" id="IPR046938">
    <property type="entry name" value="DNA_clamp_sf"/>
</dbReference>
<dbReference type="GO" id="GO:0008408">
    <property type="term" value="F:3'-5' exonuclease activity"/>
    <property type="evidence" value="ECO:0007669"/>
    <property type="project" value="InterPro"/>
</dbReference>
<keyword evidence="7 9" id="KW-0239">DNA-directed DNA polymerase</keyword>
<keyword evidence="6 9" id="KW-0235">DNA replication</keyword>
<keyword evidence="8" id="KW-0238">DNA-binding</keyword>
<evidence type="ECO:0000259" key="12">
    <source>
        <dbReference type="Pfam" id="PF02768"/>
    </source>
</evidence>
<evidence type="ECO:0000259" key="10">
    <source>
        <dbReference type="Pfam" id="PF00712"/>
    </source>
</evidence>
<dbReference type="Pfam" id="PF02768">
    <property type="entry name" value="DNA_pol3_beta_3"/>
    <property type="match status" value="1"/>
</dbReference>
<dbReference type="InterPro" id="IPR022635">
    <property type="entry name" value="DNA_polIII_beta_C"/>
</dbReference>